<feature type="transmembrane region" description="Helical" evidence="3">
    <location>
        <begin position="44"/>
        <end position="60"/>
    </location>
</feature>
<organism evidence="5 6">
    <name type="scientific">Cellulosimicrobium cellulans</name>
    <name type="common">Arthrobacter luteus</name>
    <dbReference type="NCBI Taxonomy" id="1710"/>
    <lineage>
        <taxon>Bacteria</taxon>
        <taxon>Bacillati</taxon>
        <taxon>Actinomycetota</taxon>
        <taxon>Actinomycetes</taxon>
        <taxon>Micrococcales</taxon>
        <taxon>Promicromonosporaceae</taxon>
        <taxon>Cellulosimicrobium</taxon>
    </lineage>
</organism>
<feature type="transmembrane region" description="Helical" evidence="3">
    <location>
        <begin position="12"/>
        <end position="38"/>
    </location>
</feature>
<dbReference type="InterPro" id="IPR000620">
    <property type="entry name" value="EamA_dom"/>
</dbReference>
<evidence type="ECO:0000313" key="6">
    <source>
        <dbReference type="Proteomes" id="UP000316659"/>
    </source>
</evidence>
<reference evidence="5 6" key="1">
    <citation type="submission" date="2019-06" db="EMBL/GenBank/DDBJ databases">
        <title>Whole genome shotgun sequence of Cellulosimicrobium cellulans NBRC 15516.</title>
        <authorList>
            <person name="Hosoyama A."/>
            <person name="Uohara A."/>
            <person name="Ohji S."/>
            <person name="Ichikawa N."/>
        </authorList>
    </citation>
    <scope>NUCLEOTIDE SEQUENCE [LARGE SCALE GENOMIC DNA]</scope>
    <source>
        <strain evidence="5 6">NBRC 15516</strain>
    </source>
</reference>
<feature type="transmembrane region" description="Helical" evidence="3">
    <location>
        <begin position="98"/>
        <end position="117"/>
    </location>
</feature>
<dbReference type="GO" id="GO:0016020">
    <property type="term" value="C:membrane"/>
    <property type="evidence" value="ECO:0007669"/>
    <property type="project" value="InterPro"/>
</dbReference>
<feature type="domain" description="EamA" evidence="4">
    <location>
        <begin position="153"/>
        <end position="284"/>
    </location>
</feature>
<dbReference type="EMBL" id="BJNZ01000025">
    <property type="protein sequence ID" value="GED11177.1"/>
    <property type="molecule type" value="Genomic_DNA"/>
</dbReference>
<protein>
    <submittedName>
        <fullName evidence="5">Conserved hypthetical membrane protein</fullName>
    </submittedName>
</protein>
<feature type="transmembrane region" description="Helical" evidence="3">
    <location>
        <begin position="182"/>
        <end position="204"/>
    </location>
</feature>
<evidence type="ECO:0000256" key="1">
    <source>
        <dbReference type="ARBA" id="ARBA00007362"/>
    </source>
</evidence>
<keyword evidence="3" id="KW-1133">Transmembrane helix</keyword>
<evidence type="ECO:0000259" key="4">
    <source>
        <dbReference type="Pfam" id="PF00892"/>
    </source>
</evidence>
<dbReference type="PANTHER" id="PTHR22911">
    <property type="entry name" value="ACYL-MALONYL CONDENSING ENZYME-RELATED"/>
    <property type="match status" value="1"/>
</dbReference>
<feature type="compositionally biased region" description="Low complexity" evidence="2">
    <location>
        <begin position="292"/>
        <end position="301"/>
    </location>
</feature>
<accession>A0A4Y4E2H5</accession>
<name>A0A4Y4E2H5_CELCE</name>
<feature type="region of interest" description="Disordered" evidence="2">
    <location>
        <begin position="287"/>
        <end position="307"/>
    </location>
</feature>
<evidence type="ECO:0000313" key="5">
    <source>
        <dbReference type="EMBL" id="GED11177.1"/>
    </source>
</evidence>
<evidence type="ECO:0000256" key="2">
    <source>
        <dbReference type="SAM" id="MobiDB-lite"/>
    </source>
</evidence>
<comment type="caution">
    <text evidence="5">The sequence shown here is derived from an EMBL/GenBank/DDBJ whole genome shotgun (WGS) entry which is preliminary data.</text>
</comment>
<sequence length="307" mass="31342">MLRPRATALDRVPVPALFVVSGLTQYLGAAIAVGLFAVAGAIEIGWLRIAASAVLLLAWRRPWRHRWTRHDLAWVAVFGVALAAMNLAFYVAIDHLPLGTAVAIEFLGPVAVAAITGSGWRERGAIGVAAAGVVLLAGVTIESDLPRDDAVLGLAAIGVAAACWAAYILLGRRVAVSGSGVTSLAVAMTVGALVFAPFLAPGAVPVLGDWRHVVAIAGIALFSSVVPYALEQVILRRVSAATFSVLLALLPATAAVVGAVVLRQVPTVPELVGLVLVSGAIAMTAARPGGRDATPPDDAAPLDPPPA</sequence>
<dbReference type="InterPro" id="IPR037185">
    <property type="entry name" value="EmrE-like"/>
</dbReference>
<dbReference type="SUPFAM" id="SSF103481">
    <property type="entry name" value="Multidrug resistance efflux transporter EmrE"/>
    <property type="match status" value="2"/>
</dbReference>
<dbReference type="Pfam" id="PF00892">
    <property type="entry name" value="EamA"/>
    <property type="match status" value="1"/>
</dbReference>
<feature type="transmembrane region" description="Helical" evidence="3">
    <location>
        <begin position="242"/>
        <end position="262"/>
    </location>
</feature>
<evidence type="ECO:0000256" key="3">
    <source>
        <dbReference type="SAM" id="Phobius"/>
    </source>
</evidence>
<gene>
    <name evidence="5" type="ORF">CCE02nite_31760</name>
</gene>
<dbReference type="AlphaFoldDB" id="A0A4Y4E2H5"/>
<feature type="transmembrane region" description="Helical" evidence="3">
    <location>
        <begin position="153"/>
        <end position="170"/>
    </location>
</feature>
<dbReference type="Proteomes" id="UP000316659">
    <property type="component" value="Unassembled WGS sequence"/>
</dbReference>
<proteinExistence type="inferred from homology"/>
<feature type="transmembrane region" description="Helical" evidence="3">
    <location>
        <begin position="72"/>
        <end position="92"/>
    </location>
</feature>
<feature type="transmembrane region" description="Helical" evidence="3">
    <location>
        <begin position="210"/>
        <end position="230"/>
    </location>
</feature>
<comment type="similarity">
    <text evidence="1">Belongs to the EamA transporter family.</text>
</comment>
<feature type="transmembrane region" description="Helical" evidence="3">
    <location>
        <begin position="124"/>
        <end position="141"/>
    </location>
</feature>
<keyword evidence="3" id="KW-0812">Transmembrane</keyword>
<keyword evidence="3" id="KW-0472">Membrane</keyword>
<dbReference type="RefSeq" id="WP_141390620.1">
    <property type="nucleotide sequence ID" value="NZ_BJNZ01000025.1"/>
</dbReference>